<organism evidence="5 6">
    <name type="scientific">Octopus sinensis</name>
    <name type="common">East Asian common octopus</name>
    <dbReference type="NCBI Taxonomy" id="2607531"/>
    <lineage>
        <taxon>Eukaryota</taxon>
        <taxon>Metazoa</taxon>
        <taxon>Spiralia</taxon>
        <taxon>Lophotrochozoa</taxon>
        <taxon>Mollusca</taxon>
        <taxon>Cephalopoda</taxon>
        <taxon>Coleoidea</taxon>
        <taxon>Octopodiformes</taxon>
        <taxon>Octopoda</taxon>
        <taxon>Incirrata</taxon>
        <taxon>Octopodidae</taxon>
        <taxon>Octopus</taxon>
    </lineage>
</organism>
<dbReference type="AlphaFoldDB" id="A0A7E6ESN1"/>
<gene>
    <name evidence="6" type="primary">LOC115212199</name>
</gene>
<dbReference type="Pfam" id="PF08487">
    <property type="entry name" value="VIT"/>
    <property type="match status" value="1"/>
</dbReference>
<dbReference type="Proteomes" id="UP000515154">
    <property type="component" value="Linkage group LG5"/>
</dbReference>
<keyword evidence="2" id="KW-0732">Signal</keyword>
<dbReference type="SMART" id="SM00609">
    <property type="entry name" value="VIT"/>
    <property type="match status" value="1"/>
</dbReference>
<sequence length="820" mass="93787">MAPWLLFVMLGAVFYMGRTANGEPRQKATLKSIHVISDIKYRFATTLVSMKYYNPYNSSVSADFHVMMPHNSFISNFSMEIDGNVTVGEVKEKSVAKNIYDHAVETGQSAGYIEVKHRFTNVFDISVNVEPQKDIVYNLTYQELLTRQDYKYRHVIHLSNGGIIDDFLVEVFITEPQDIIDLSVPEIIGDILMNITDNTELDSASIEYTSSREVYIKYSPSRKQQEEISDKDGVAGLLRVEYNVDRQNNSNLIYASDGYFVHFFTPDSLPSLPKHIIFMLDVSGSMYCCKIGPLKEAMENILDQLNPELDAFLIGKFSSDVSWMMDKFLIANNTNKELGKNYIKALQADGFTNINSALLQSIEKHKPALTSTKKSIIIFLTDGDPTVGVTDVEIIKKNVREANEQISLFALCFGEDCDSKFLREVATENGGFNGKIYVDSDSSLQFENLYKEISSILLKDITFVYLDGAVNTSSTSFSNYFKGSELVVSGVLSQEYLSTIKVNLTMTNFWGRDNEILELELYGDDFTIYDDGFSQNSSLTSIQSFSEITEKTYAYITLQQLLKKNRTEEVRHDILNLALKYNFVTPLTSMVVANSKVKEHFFEEETKQIPRHHVRFTTTPPVTVPRSTRPPRRTPRKPVPILPHIPAILLKPLNCEAELCFTDSIQCRNQTDIVLLADRAAKIYIYGQVRKVSDTNCLETLDRVFVNIRNRVSEFTPEFFRIRGKIYEGNILEKVHLKLGTFVRLLVSIQKTENSEKVIFLHFKIYRSFIEPKGILSDYVKNLHCTRQSPNQIVLSNKVTAFHKVKYKTIIRRWKRCFKM</sequence>
<evidence type="ECO:0000313" key="5">
    <source>
        <dbReference type="Proteomes" id="UP000515154"/>
    </source>
</evidence>
<dbReference type="PROSITE" id="PS50234">
    <property type="entry name" value="VWFA"/>
    <property type="match status" value="1"/>
</dbReference>
<keyword evidence="5" id="KW-1185">Reference proteome</keyword>
<feature type="compositionally biased region" description="Low complexity" evidence="1">
    <location>
        <begin position="618"/>
        <end position="627"/>
    </location>
</feature>
<evidence type="ECO:0000259" key="4">
    <source>
        <dbReference type="PROSITE" id="PS51468"/>
    </source>
</evidence>
<dbReference type="RefSeq" id="XP_036358681.1">
    <property type="nucleotide sequence ID" value="XM_036502788.1"/>
</dbReference>
<name>A0A7E6ESN1_9MOLL</name>
<reference evidence="6" key="1">
    <citation type="submission" date="2025-08" db="UniProtKB">
        <authorList>
            <consortium name="RefSeq"/>
        </authorList>
    </citation>
    <scope>IDENTIFICATION</scope>
</reference>
<evidence type="ECO:0000256" key="2">
    <source>
        <dbReference type="SAM" id="SignalP"/>
    </source>
</evidence>
<feature type="region of interest" description="Disordered" evidence="1">
    <location>
        <begin position="618"/>
        <end position="637"/>
    </location>
</feature>
<dbReference type="Gene3D" id="3.40.50.410">
    <property type="entry name" value="von Willebrand factor, type A domain"/>
    <property type="match status" value="1"/>
</dbReference>
<evidence type="ECO:0000259" key="3">
    <source>
        <dbReference type="PROSITE" id="PS50234"/>
    </source>
</evidence>
<dbReference type="PROSITE" id="PS51468">
    <property type="entry name" value="VIT"/>
    <property type="match status" value="1"/>
</dbReference>
<dbReference type="KEGG" id="osn:115212199"/>
<dbReference type="PANTHER" id="PTHR10338">
    <property type="entry name" value="INTER-ALPHA-TRYPSIN INHIBITOR HEAVY CHAIN FAMILY MEMBER"/>
    <property type="match status" value="1"/>
</dbReference>
<proteinExistence type="predicted"/>
<dbReference type="PANTHER" id="PTHR10338:SF108">
    <property type="entry name" value="INTER-ALPHA-TRYPSIN INHIBITOR HEAVY CHAIN H4-LIKE PROTEIN"/>
    <property type="match status" value="1"/>
</dbReference>
<dbReference type="SUPFAM" id="SSF53300">
    <property type="entry name" value="vWA-like"/>
    <property type="match status" value="1"/>
</dbReference>
<protein>
    <submittedName>
        <fullName evidence="6">Inter alpha-trypsin inhibitor, heavy chain 4-like</fullName>
    </submittedName>
</protein>
<dbReference type="Pfam" id="PF13768">
    <property type="entry name" value="VWA_3"/>
    <property type="match status" value="1"/>
</dbReference>
<feature type="domain" description="VIT" evidence="4">
    <location>
        <begin position="14"/>
        <end position="143"/>
    </location>
</feature>
<dbReference type="InterPro" id="IPR036465">
    <property type="entry name" value="vWFA_dom_sf"/>
</dbReference>
<dbReference type="InterPro" id="IPR002035">
    <property type="entry name" value="VWF_A"/>
</dbReference>
<accession>A0A7E6ESN1</accession>
<feature type="domain" description="VWFA" evidence="3">
    <location>
        <begin position="275"/>
        <end position="453"/>
    </location>
</feature>
<dbReference type="InterPro" id="IPR013694">
    <property type="entry name" value="VIT"/>
</dbReference>
<evidence type="ECO:0000256" key="1">
    <source>
        <dbReference type="SAM" id="MobiDB-lite"/>
    </source>
</evidence>
<dbReference type="SMART" id="SM00327">
    <property type="entry name" value="VWA"/>
    <property type="match status" value="1"/>
</dbReference>
<evidence type="ECO:0000313" key="6">
    <source>
        <dbReference type="RefSeq" id="XP_036358681.1"/>
    </source>
</evidence>
<dbReference type="InterPro" id="IPR050934">
    <property type="entry name" value="ITIH"/>
</dbReference>
<feature type="chain" id="PRO_5028862113" evidence="2">
    <location>
        <begin position="23"/>
        <end position="820"/>
    </location>
</feature>
<feature type="signal peptide" evidence="2">
    <location>
        <begin position="1"/>
        <end position="22"/>
    </location>
</feature>